<reference evidence="2" key="1">
    <citation type="submission" date="2016-04" db="EMBL/GenBank/DDBJ databases">
        <title>Comparative genomics of biotechnologically important yeasts.</title>
        <authorList>
            <consortium name="DOE Joint Genome Institute"/>
            <person name="Riley R."/>
            <person name="Haridas S."/>
            <person name="Wolfe K.H."/>
            <person name="Lopes M.R."/>
            <person name="Hittinger C.T."/>
            <person name="Goker M."/>
            <person name="Salamov A."/>
            <person name="Wisecaver J."/>
            <person name="Long T.M."/>
            <person name="Aerts A.L."/>
            <person name="Barry K."/>
            <person name="Choi C."/>
            <person name="Clum A."/>
            <person name="Coughlan A.Y."/>
            <person name="Deshpande S."/>
            <person name="Douglass A.P."/>
            <person name="Hanson S.J."/>
            <person name="Klenk H.-P."/>
            <person name="Labutti K."/>
            <person name="Lapidus A."/>
            <person name="Lindquist E."/>
            <person name="Lipzen A."/>
            <person name="Meier-Kolthoff J.P."/>
            <person name="Ohm R.A."/>
            <person name="Otillar R.P."/>
            <person name="Pangilinan J."/>
            <person name="Peng Y."/>
            <person name="Rokas A."/>
            <person name="Rosa C.A."/>
            <person name="Scheuner C."/>
            <person name="Sibirny A.A."/>
            <person name="Slot J.C."/>
            <person name="Stielow J.B."/>
            <person name="Sun H."/>
            <person name="Kurtzman C.P."/>
            <person name="Blackwell M."/>
            <person name="Grigoriev I.V."/>
            <person name="Jeffries T.W."/>
        </authorList>
    </citation>
    <scope>NUCLEOTIDE SEQUENCE [LARGE SCALE GENOMIC DNA]</scope>
    <source>
        <strain evidence="2">NRRL YB-2248</strain>
    </source>
</reference>
<sequence length="84" mass="9504">MEVENFRLKQSFPNSKGFLAISKSMELPIVITGKATISDSNDILTIWNDSKNKDSFKGGFGLIKLNDNQVKIYDKDELIICVYD</sequence>
<gene>
    <name evidence="1" type="ORF">CANARDRAFT_8522</name>
</gene>
<proteinExistence type="predicted"/>
<name>A0A1E4SYH4_9ASCO</name>
<protein>
    <submittedName>
        <fullName evidence="1">Uncharacterized protein</fullName>
    </submittedName>
</protein>
<keyword evidence="2" id="KW-1185">Reference proteome</keyword>
<dbReference type="EMBL" id="KV453856">
    <property type="protein sequence ID" value="ODV84538.1"/>
    <property type="molecule type" value="Genomic_DNA"/>
</dbReference>
<accession>A0A1E4SYH4</accession>
<organism evidence="1 2">
    <name type="scientific">[Candida] arabinofermentans NRRL YB-2248</name>
    <dbReference type="NCBI Taxonomy" id="983967"/>
    <lineage>
        <taxon>Eukaryota</taxon>
        <taxon>Fungi</taxon>
        <taxon>Dikarya</taxon>
        <taxon>Ascomycota</taxon>
        <taxon>Saccharomycotina</taxon>
        <taxon>Pichiomycetes</taxon>
        <taxon>Pichiales</taxon>
        <taxon>Pichiaceae</taxon>
        <taxon>Ogataea</taxon>
        <taxon>Ogataea/Candida clade</taxon>
    </lineage>
</organism>
<evidence type="ECO:0000313" key="1">
    <source>
        <dbReference type="EMBL" id="ODV84538.1"/>
    </source>
</evidence>
<evidence type="ECO:0000313" key="2">
    <source>
        <dbReference type="Proteomes" id="UP000094801"/>
    </source>
</evidence>
<dbReference type="Proteomes" id="UP000094801">
    <property type="component" value="Unassembled WGS sequence"/>
</dbReference>
<dbReference type="AlphaFoldDB" id="A0A1E4SYH4"/>